<dbReference type="Gene3D" id="3.10.10.10">
    <property type="entry name" value="HIV Type 1 Reverse Transcriptase, subunit A, domain 1"/>
    <property type="match status" value="1"/>
</dbReference>
<dbReference type="Proteomes" id="UP000437068">
    <property type="component" value="Unassembled WGS sequence"/>
</dbReference>
<evidence type="ECO:0000313" key="6">
    <source>
        <dbReference type="EMBL" id="KAE9241072.1"/>
    </source>
</evidence>
<dbReference type="OrthoDB" id="128750at2759"/>
<dbReference type="EMBL" id="QXGE01000312">
    <property type="protein sequence ID" value="KAE9316366.1"/>
    <property type="molecule type" value="Genomic_DNA"/>
</dbReference>
<dbReference type="Proteomes" id="UP000441208">
    <property type="component" value="Unassembled WGS sequence"/>
</dbReference>
<evidence type="ECO:0000313" key="12">
    <source>
        <dbReference type="Proteomes" id="UP000437068"/>
    </source>
</evidence>
<dbReference type="EMBL" id="QXFW01000166">
    <property type="protein sequence ID" value="KAE9022257.1"/>
    <property type="molecule type" value="Genomic_DNA"/>
</dbReference>
<evidence type="ECO:0000313" key="15">
    <source>
        <dbReference type="Proteomes" id="UP000441208"/>
    </source>
</evidence>
<sequence length="95" mass="10875">MNGKVISSGTTVAHFYLPTECKPVHAKPYTVARSHEEKEKAKIKQPINADVLEQIYDSEMASPAFFRANTDESLSLLLNFREVNKFLRRSPYYLP</sequence>
<dbReference type="Proteomes" id="UP000486351">
    <property type="component" value="Unassembled WGS sequence"/>
</dbReference>
<comment type="caution">
    <text evidence="5">The sequence shown here is derived from an EMBL/GenBank/DDBJ whole genome shotgun (WGS) entry which is preliminary data.</text>
</comment>
<keyword evidence="11" id="KW-1185">Reference proteome</keyword>
<evidence type="ECO:0000313" key="5">
    <source>
        <dbReference type="EMBL" id="KAE9217906.1"/>
    </source>
</evidence>
<accession>A0A6A3YFE1</accession>
<evidence type="ECO:0000313" key="11">
    <source>
        <dbReference type="Proteomes" id="UP000433483"/>
    </source>
</evidence>
<dbReference type="Proteomes" id="UP000460718">
    <property type="component" value="Unassembled WGS sequence"/>
</dbReference>
<name>A0A6A3YFE1_9STRA</name>
<evidence type="ECO:0000313" key="7">
    <source>
        <dbReference type="EMBL" id="KAE9242243.1"/>
    </source>
</evidence>
<dbReference type="Proteomes" id="UP000440367">
    <property type="component" value="Unassembled WGS sequence"/>
</dbReference>
<dbReference type="EMBL" id="QXGC01000273">
    <property type="protein sequence ID" value="KAE9242243.1"/>
    <property type="molecule type" value="Genomic_DNA"/>
</dbReference>
<evidence type="ECO:0000313" key="4">
    <source>
        <dbReference type="EMBL" id="KAE9149896.1"/>
    </source>
</evidence>
<dbReference type="EMBL" id="QXGF01000380">
    <property type="protein sequence ID" value="KAE8941139.1"/>
    <property type="molecule type" value="Genomic_DNA"/>
</dbReference>
<dbReference type="InterPro" id="IPR043502">
    <property type="entry name" value="DNA/RNA_pol_sf"/>
</dbReference>
<dbReference type="EMBL" id="QXGB01000360">
    <property type="protein sequence ID" value="KAE9217906.1"/>
    <property type="molecule type" value="Genomic_DNA"/>
</dbReference>
<reference evidence="10 11" key="1">
    <citation type="submission" date="2018-08" db="EMBL/GenBank/DDBJ databases">
        <title>Genomic investigation of the strawberry pathogen Phytophthora fragariae indicates pathogenicity is determined by transcriptional variation in three key races.</title>
        <authorList>
            <person name="Adams T.M."/>
            <person name="Armitage A.D."/>
            <person name="Sobczyk M.K."/>
            <person name="Bates H.J."/>
            <person name="Dunwell J.M."/>
            <person name="Nellist C.F."/>
            <person name="Harrison R.J."/>
        </authorList>
    </citation>
    <scope>NUCLEOTIDE SEQUENCE [LARGE SCALE GENOMIC DNA]</scope>
    <source>
        <strain evidence="8 12">A4</strain>
        <strain evidence="6 13">BC-1</strain>
        <strain evidence="7 17">BC-23</strain>
        <strain evidence="5 11">NOV-27</strain>
        <strain evidence="4 14">NOV-5</strain>
        <strain evidence="3 15">NOV-71</strain>
        <strain evidence="9 18">NOV-77</strain>
        <strain evidence="1 10">NOV-9</strain>
        <strain evidence="2 16">SCRP245</strain>
    </source>
</reference>
<gene>
    <name evidence="8" type="ORF">PF001_g7357</name>
    <name evidence="6" type="ORF">PF002_g9453</name>
    <name evidence="7" type="ORF">PF004_g6687</name>
    <name evidence="5" type="ORF">PF005_g8475</name>
    <name evidence="4" type="ORF">PF006_g5670</name>
    <name evidence="3" type="ORF">PF007_g5644</name>
    <name evidence="9" type="ORF">PF008_g5010</name>
    <name evidence="1" type="ORF">PF009_g9071</name>
    <name evidence="2" type="ORF">PF011_g4559</name>
</gene>
<organism evidence="5 11">
    <name type="scientific">Phytophthora fragariae</name>
    <dbReference type="NCBI Taxonomy" id="53985"/>
    <lineage>
        <taxon>Eukaryota</taxon>
        <taxon>Sar</taxon>
        <taxon>Stramenopiles</taxon>
        <taxon>Oomycota</taxon>
        <taxon>Peronosporomycetes</taxon>
        <taxon>Peronosporales</taxon>
        <taxon>Peronosporaceae</taxon>
        <taxon>Phytophthora</taxon>
    </lineage>
</organism>
<dbReference type="Proteomes" id="UP000429523">
    <property type="component" value="Unassembled WGS sequence"/>
</dbReference>
<protein>
    <submittedName>
        <fullName evidence="5">Uncharacterized protein</fullName>
    </submittedName>
</protein>
<dbReference type="EMBL" id="QXFY01000179">
    <property type="protein sequence ID" value="KAE9353416.1"/>
    <property type="molecule type" value="Genomic_DNA"/>
</dbReference>
<dbReference type="Proteomes" id="UP000433483">
    <property type="component" value="Unassembled WGS sequence"/>
</dbReference>
<dbReference type="SUPFAM" id="SSF56672">
    <property type="entry name" value="DNA/RNA polymerases"/>
    <property type="match status" value="1"/>
</dbReference>
<evidence type="ECO:0000313" key="18">
    <source>
        <dbReference type="Proteomes" id="UP000486351"/>
    </source>
</evidence>
<dbReference type="EMBL" id="QXFZ01000200">
    <property type="protein sequence ID" value="KAE9127345.1"/>
    <property type="molecule type" value="Genomic_DNA"/>
</dbReference>
<dbReference type="EMBL" id="QXGD01000390">
    <property type="protein sequence ID" value="KAE9241072.1"/>
    <property type="molecule type" value="Genomic_DNA"/>
</dbReference>
<evidence type="ECO:0000313" key="8">
    <source>
        <dbReference type="EMBL" id="KAE9316366.1"/>
    </source>
</evidence>
<dbReference type="Proteomes" id="UP000476176">
    <property type="component" value="Unassembled WGS sequence"/>
</dbReference>
<evidence type="ECO:0000313" key="16">
    <source>
        <dbReference type="Proteomes" id="UP000460718"/>
    </source>
</evidence>
<dbReference type="EMBL" id="QXGA01000216">
    <property type="protein sequence ID" value="KAE9149896.1"/>
    <property type="molecule type" value="Genomic_DNA"/>
</dbReference>
<evidence type="ECO:0000313" key="1">
    <source>
        <dbReference type="EMBL" id="KAE8941139.1"/>
    </source>
</evidence>
<evidence type="ECO:0000313" key="13">
    <source>
        <dbReference type="Proteomes" id="UP000440367"/>
    </source>
</evidence>
<evidence type="ECO:0000313" key="14">
    <source>
        <dbReference type="Proteomes" id="UP000440732"/>
    </source>
</evidence>
<evidence type="ECO:0000313" key="2">
    <source>
        <dbReference type="EMBL" id="KAE9022257.1"/>
    </source>
</evidence>
<evidence type="ECO:0000313" key="10">
    <source>
        <dbReference type="Proteomes" id="UP000429523"/>
    </source>
</evidence>
<dbReference type="AlphaFoldDB" id="A0A6A3YFE1"/>
<dbReference type="Proteomes" id="UP000440732">
    <property type="component" value="Unassembled WGS sequence"/>
</dbReference>
<evidence type="ECO:0000313" key="3">
    <source>
        <dbReference type="EMBL" id="KAE9127345.1"/>
    </source>
</evidence>
<evidence type="ECO:0000313" key="17">
    <source>
        <dbReference type="Proteomes" id="UP000476176"/>
    </source>
</evidence>
<proteinExistence type="predicted"/>
<evidence type="ECO:0000313" key="9">
    <source>
        <dbReference type="EMBL" id="KAE9353416.1"/>
    </source>
</evidence>